<evidence type="ECO:0000313" key="2">
    <source>
        <dbReference type="EMBL" id="QJC53517.1"/>
    </source>
</evidence>
<evidence type="ECO:0000256" key="1">
    <source>
        <dbReference type="SAM" id="MobiDB-lite"/>
    </source>
</evidence>
<name>A0A6H2H1I6_9BACL</name>
<gene>
    <name evidence="2" type="ORF">HGI30_19555</name>
</gene>
<dbReference type="EMBL" id="CP051428">
    <property type="protein sequence ID" value="QJC53517.1"/>
    <property type="molecule type" value="Genomic_DNA"/>
</dbReference>
<accession>A0A6H2H1I6</accession>
<dbReference type="KEGG" id="palr:HGI30_19555"/>
<sequence length="57" mass="6648">MSSDSNGERRMELDVREALDQLGVEEGIREPLLKRLEEAVRNRSRRKGGERRDRPQA</sequence>
<dbReference type="Proteomes" id="UP000502136">
    <property type="component" value="Chromosome"/>
</dbReference>
<feature type="region of interest" description="Disordered" evidence="1">
    <location>
        <begin position="38"/>
        <end position="57"/>
    </location>
</feature>
<keyword evidence="3" id="KW-1185">Reference proteome</keyword>
<evidence type="ECO:0000313" key="3">
    <source>
        <dbReference type="Proteomes" id="UP000502136"/>
    </source>
</evidence>
<proteinExistence type="predicted"/>
<dbReference type="AlphaFoldDB" id="A0A6H2H1I6"/>
<organism evidence="2 3">
    <name type="scientific">Paenibacillus albicereus</name>
    <dbReference type="NCBI Taxonomy" id="2726185"/>
    <lineage>
        <taxon>Bacteria</taxon>
        <taxon>Bacillati</taxon>
        <taxon>Bacillota</taxon>
        <taxon>Bacilli</taxon>
        <taxon>Bacillales</taxon>
        <taxon>Paenibacillaceae</taxon>
        <taxon>Paenibacillus</taxon>
    </lineage>
</organism>
<protein>
    <submittedName>
        <fullName evidence="2">Uncharacterized protein</fullName>
    </submittedName>
</protein>
<dbReference type="RefSeq" id="WP_168909055.1">
    <property type="nucleotide sequence ID" value="NZ_CP051428.1"/>
</dbReference>
<reference evidence="2 3" key="1">
    <citation type="submission" date="2020-04" db="EMBL/GenBank/DDBJ databases">
        <title>Novel Paenibacillus strain UniB2 isolated from commercial digestive syrup.</title>
        <authorList>
            <person name="Thorat V."/>
            <person name="Kirdat K."/>
            <person name="Tiwarekar B."/>
            <person name="Yadav A."/>
        </authorList>
    </citation>
    <scope>NUCLEOTIDE SEQUENCE [LARGE SCALE GENOMIC DNA]</scope>
    <source>
        <strain evidence="2 3">UniB2</strain>
    </source>
</reference>